<dbReference type="EMBL" id="MT144831">
    <property type="protein sequence ID" value="QJI00140.1"/>
    <property type="molecule type" value="Genomic_DNA"/>
</dbReference>
<proteinExistence type="predicted"/>
<protein>
    <submittedName>
        <fullName evidence="1">Uncharacterized protein</fullName>
    </submittedName>
</protein>
<reference evidence="1" key="1">
    <citation type="submission" date="2020-03" db="EMBL/GenBank/DDBJ databases">
        <title>The deep terrestrial virosphere.</title>
        <authorList>
            <person name="Holmfeldt K."/>
            <person name="Nilsson E."/>
            <person name="Simone D."/>
            <person name="Lopez-Fernandez M."/>
            <person name="Wu X."/>
            <person name="de Brujin I."/>
            <person name="Lundin D."/>
            <person name="Andersson A."/>
            <person name="Bertilsson S."/>
            <person name="Dopson M."/>
        </authorList>
    </citation>
    <scope>NUCLEOTIDE SEQUENCE</scope>
    <source>
        <strain evidence="1">TM448B01842</strain>
    </source>
</reference>
<sequence>MASSYTVSWQGHGGFYGNEETLEITYAITAHTDGSVTDISTNTDTIKDGRTYTQLIRGKSLKIVEAFPTVGGTAPDAADVTVKDSDGLDMLNGNGVNLIHATNTQSTYPMIDSVPAIYPIRGALTISIANQATASANFTIRLTFVS</sequence>
<name>A0A6M3XQT5_9ZZZZ</name>
<organism evidence="1">
    <name type="scientific">viral metagenome</name>
    <dbReference type="NCBI Taxonomy" id="1070528"/>
    <lineage>
        <taxon>unclassified sequences</taxon>
        <taxon>metagenomes</taxon>
        <taxon>organismal metagenomes</taxon>
    </lineage>
</organism>
<dbReference type="AlphaFoldDB" id="A0A6M3XQT5"/>
<accession>A0A6M3XQT5</accession>
<evidence type="ECO:0000313" key="1">
    <source>
        <dbReference type="EMBL" id="QJI00140.1"/>
    </source>
</evidence>
<gene>
    <name evidence="1" type="ORF">TM448B01842_0008</name>
</gene>